<evidence type="ECO:0000313" key="14">
    <source>
        <dbReference type="Proteomes" id="UP001347796"/>
    </source>
</evidence>
<comment type="similarity">
    <text evidence="11">Belongs to the amiloride-sensitive sodium channel (TC 1.A.6) family.</text>
</comment>
<evidence type="ECO:0000313" key="13">
    <source>
        <dbReference type="EMBL" id="KAK6182121.1"/>
    </source>
</evidence>
<sequence length="108" mass="12171">MSRYLVRNGIIDSVDYARRNLLELYINFEDLVVWKTESVAEYNTMSILGNLGGHMGLFLGASMITVVELLETLVFFFIAFVVRMGCPRSVEPAVLAKSSMDKKDENLS</sequence>
<keyword evidence="4 11" id="KW-0812">Transmembrane</keyword>
<evidence type="ECO:0000256" key="1">
    <source>
        <dbReference type="ARBA" id="ARBA00004141"/>
    </source>
</evidence>
<evidence type="ECO:0000256" key="11">
    <source>
        <dbReference type="RuleBase" id="RU000679"/>
    </source>
</evidence>
<accession>A0AAN8JT24</accession>
<dbReference type="GO" id="GO:0005272">
    <property type="term" value="F:sodium channel activity"/>
    <property type="evidence" value="ECO:0007669"/>
    <property type="project" value="UniProtKB-KW"/>
</dbReference>
<keyword evidence="10 11" id="KW-0407">Ion channel</keyword>
<gene>
    <name evidence="13" type="ORF">SNE40_009877</name>
</gene>
<evidence type="ECO:0000256" key="4">
    <source>
        <dbReference type="ARBA" id="ARBA00022692"/>
    </source>
</evidence>
<keyword evidence="8 12" id="KW-0472">Membrane</keyword>
<keyword evidence="5 12" id="KW-1133">Transmembrane helix</keyword>
<evidence type="ECO:0000256" key="12">
    <source>
        <dbReference type="SAM" id="Phobius"/>
    </source>
</evidence>
<keyword evidence="14" id="KW-1185">Reference proteome</keyword>
<dbReference type="Proteomes" id="UP001347796">
    <property type="component" value="Unassembled WGS sequence"/>
</dbReference>
<name>A0AAN8JT24_PATCE</name>
<protein>
    <submittedName>
        <fullName evidence="13">Uncharacterized protein</fullName>
    </submittedName>
</protein>
<comment type="subcellular location">
    <subcellularLocation>
        <location evidence="1">Membrane</location>
        <topology evidence="1">Multi-pass membrane protein</topology>
    </subcellularLocation>
</comment>
<comment type="caution">
    <text evidence="13">The sequence shown here is derived from an EMBL/GenBank/DDBJ whole genome shotgun (WGS) entry which is preliminary data.</text>
</comment>
<evidence type="ECO:0000256" key="5">
    <source>
        <dbReference type="ARBA" id="ARBA00022989"/>
    </source>
</evidence>
<keyword evidence="6" id="KW-0915">Sodium</keyword>
<dbReference type="Pfam" id="PF00858">
    <property type="entry name" value="ASC"/>
    <property type="match status" value="1"/>
</dbReference>
<evidence type="ECO:0000256" key="9">
    <source>
        <dbReference type="ARBA" id="ARBA00023201"/>
    </source>
</evidence>
<keyword evidence="9 11" id="KW-0739">Sodium transport</keyword>
<feature type="transmembrane region" description="Helical" evidence="12">
    <location>
        <begin position="55"/>
        <end position="82"/>
    </location>
</feature>
<organism evidence="13 14">
    <name type="scientific">Patella caerulea</name>
    <name type="common">Rayed Mediterranean limpet</name>
    <dbReference type="NCBI Taxonomy" id="87958"/>
    <lineage>
        <taxon>Eukaryota</taxon>
        <taxon>Metazoa</taxon>
        <taxon>Spiralia</taxon>
        <taxon>Lophotrochozoa</taxon>
        <taxon>Mollusca</taxon>
        <taxon>Gastropoda</taxon>
        <taxon>Patellogastropoda</taxon>
        <taxon>Patelloidea</taxon>
        <taxon>Patellidae</taxon>
        <taxon>Patella</taxon>
    </lineage>
</organism>
<keyword evidence="2 11" id="KW-0813">Transport</keyword>
<dbReference type="PRINTS" id="PR01078">
    <property type="entry name" value="AMINACHANNEL"/>
</dbReference>
<dbReference type="GO" id="GO:0016020">
    <property type="term" value="C:membrane"/>
    <property type="evidence" value="ECO:0007669"/>
    <property type="project" value="UniProtKB-SubCell"/>
</dbReference>
<dbReference type="InterPro" id="IPR001873">
    <property type="entry name" value="ENaC"/>
</dbReference>
<dbReference type="Gene3D" id="1.10.287.770">
    <property type="entry name" value="YojJ-like"/>
    <property type="match status" value="1"/>
</dbReference>
<keyword evidence="7 11" id="KW-0406">Ion transport</keyword>
<reference evidence="13 14" key="1">
    <citation type="submission" date="2024-01" db="EMBL/GenBank/DDBJ databases">
        <title>The genome of the rayed Mediterranean limpet Patella caerulea (Linnaeus, 1758).</title>
        <authorList>
            <person name="Anh-Thu Weber A."/>
            <person name="Halstead-Nussloch G."/>
        </authorList>
    </citation>
    <scope>NUCLEOTIDE SEQUENCE [LARGE SCALE GENOMIC DNA]</scope>
    <source>
        <strain evidence="13">AATW-2023a</strain>
        <tissue evidence="13">Whole specimen</tissue>
    </source>
</reference>
<dbReference type="EMBL" id="JAZGQO010000007">
    <property type="protein sequence ID" value="KAK6182121.1"/>
    <property type="molecule type" value="Genomic_DNA"/>
</dbReference>
<evidence type="ECO:0000256" key="6">
    <source>
        <dbReference type="ARBA" id="ARBA00023053"/>
    </source>
</evidence>
<evidence type="ECO:0000256" key="2">
    <source>
        <dbReference type="ARBA" id="ARBA00022448"/>
    </source>
</evidence>
<evidence type="ECO:0000256" key="3">
    <source>
        <dbReference type="ARBA" id="ARBA00022461"/>
    </source>
</evidence>
<proteinExistence type="inferred from homology"/>
<evidence type="ECO:0000256" key="7">
    <source>
        <dbReference type="ARBA" id="ARBA00023065"/>
    </source>
</evidence>
<dbReference type="AlphaFoldDB" id="A0AAN8JT24"/>
<evidence type="ECO:0000256" key="10">
    <source>
        <dbReference type="ARBA" id="ARBA00023303"/>
    </source>
</evidence>
<evidence type="ECO:0000256" key="8">
    <source>
        <dbReference type="ARBA" id="ARBA00023136"/>
    </source>
</evidence>
<keyword evidence="3 11" id="KW-0894">Sodium channel</keyword>